<evidence type="ECO:0000256" key="5">
    <source>
        <dbReference type="ARBA" id="ARBA00015043"/>
    </source>
</evidence>
<dbReference type="InterPro" id="IPR000182">
    <property type="entry name" value="GNAT_dom"/>
</dbReference>
<comment type="caution">
    <text evidence="14">The sequence shown here is derived from an EMBL/GenBank/DDBJ whole genome shotgun (WGS) entry which is preliminary data.</text>
</comment>
<comment type="catalytic activity">
    <reaction evidence="11">
        <text>N-terminal L-seryl-[histone H4] + acetyl-CoA = N-terminal N(alpha)-acetyl-L-seryl-[histone H4] + CoA + H(+)</text>
        <dbReference type="Rhea" id="RHEA:50596"/>
        <dbReference type="Rhea" id="RHEA-COMP:12740"/>
        <dbReference type="Rhea" id="RHEA-COMP:12743"/>
        <dbReference type="ChEBI" id="CHEBI:15378"/>
        <dbReference type="ChEBI" id="CHEBI:57287"/>
        <dbReference type="ChEBI" id="CHEBI:57288"/>
        <dbReference type="ChEBI" id="CHEBI:64738"/>
        <dbReference type="ChEBI" id="CHEBI:83690"/>
        <dbReference type="EC" id="2.3.1.257"/>
    </reaction>
</comment>
<dbReference type="SUPFAM" id="SSF55729">
    <property type="entry name" value="Acyl-CoA N-acyltransferases (Nat)"/>
    <property type="match status" value="1"/>
</dbReference>
<dbReference type="GO" id="GO:0005634">
    <property type="term" value="C:nucleus"/>
    <property type="evidence" value="ECO:0007669"/>
    <property type="project" value="UniProtKB-SubCell"/>
</dbReference>
<keyword evidence="9" id="KW-0012">Acyltransferase</keyword>
<dbReference type="Pfam" id="PF00583">
    <property type="entry name" value="Acetyltransf_1"/>
    <property type="match status" value="1"/>
</dbReference>
<feature type="compositionally biased region" description="Basic and acidic residues" evidence="12">
    <location>
        <begin position="233"/>
        <end position="259"/>
    </location>
</feature>
<evidence type="ECO:0000256" key="4">
    <source>
        <dbReference type="ARBA" id="ARBA00012950"/>
    </source>
</evidence>
<feature type="region of interest" description="Disordered" evidence="12">
    <location>
        <begin position="208"/>
        <end position="259"/>
    </location>
</feature>
<feature type="compositionally biased region" description="Polar residues" evidence="12">
    <location>
        <begin position="222"/>
        <end position="231"/>
    </location>
</feature>
<protein>
    <recommendedName>
        <fullName evidence="5">N-alpha-acetyltransferase 40</fullName>
        <ecNumber evidence="4">2.3.1.257</ecNumber>
    </recommendedName>
</protein>
<accession>A0A8K0R094</accession>
<evidence type="ECO:0000256" key="7">
    <source>
        <dbReference type="ARBA" id="ARBA00022679"/>
    </source>
</evidence>
<evidence type="ECO:0000256" key="11">
    <source>
        <dbReference type="ARBA" id="ARBA00049524"/>
    </source>
</evidence>
<dbReference type="EC" id="2.3.1.257" evidence="4"/>
<evidence type="ECO:0000256" key="12">
    <source>
        <dbReference type="SAM" id="MobiDB-lite"/>
    </source>
</evidence>
<gene>
    <name evidence="14" type="ORF">FB567DRAFT_535173</name>
</gene>
<dbReference type="GO" id="GO:0005737">
    <property type="term" value="C:cytoplasm"/>
    <property type="evidence" value="ECO:0007669"/>
    <property type="project" value="UniProtKB-SubCell"/>
</dbReference>
<dbReference type="GO" id="GO:1990189">
    <property type="term" value="F:protein N-terminal-serine acetyltransferase activity"/>
    <property type="evidence" value="ECO:0007669"/>
    <property type="project" value="UniProtKB-EC"/>
</dbReference>
<keyword evidence="6" id="KW-0963">Cytoplasm</keyword>
<dbReference type="PANTHER" id="PTHR20531">
    <property type="entry name" value="N-ALPHA-ACETYLTRANSFERASE 40"/>
    <property type="match status" value="1"/>
</dbReference>
<dbReference type="InterPro" id="IPR039949">
    <property type="entry name" value="NAA40"/>
</dbReference>
<comment type="subcellular location">
    <subcellularLocation>
        <location evidence="2">Cytoplasm</location>
    </subcellularLocation>
    <subcellularLocation>
        <location evidence="1">Nucleus</location>
    </subcellularLocation>
</comment>
<evidence type="ECO:0000256" key="10">
    <source>
        <dbReference type="ARBA" id="ARBA00047821"/>
    </source>
</evidence>
<keyword evidence="15" id="KW-1185">Reference proteome</keyword>
<dbReference type="AlphaFoldDB" id="A0A8K0R094"/>
<dbReference type="Gene3D" id="3.40.630.30">
    <property type="match status" value="1"/>
</dbReference>
<evidence type="ECO:0000313" key="15">
    <source>
        <dbReference type="Proteomes" id="UP000813461"/>
    </source>
</evidence>
<dbReference type="PANTHER" id="PTHR20531:SF1">
    <property type="entry name" value="N-ALPHA-ACETYLTRANSFERASE 40"/>
    <property type="match status" value="1"/>
</dbReference>
<dbReference type="GO" id="GO:0010485">
    <property type="term" value="F:histone H4 acetyltransferase activity"/>
    <property type="evidence" value="ECO:0007669"/>
    <property type="project" value="InterPro"/>
</dbReference>
<evidence type="ECO:0000313" key="14">
    <source>
        <dbReference type="EMBL" id="KAH7077398.1"/>
    </source>
</evidence>
<keyword evidence="8" id="KW-0539">Nucleus</keyword>
<evidence type="ECO:0000259" key="13">
    <source>
        <dbReference type="PROSITE" id="PS51186"/>
    </source>
</evidence>
<dbReference type="Proteomes" id="UP000813461">
    <property type="component" value="Unassembled WGS sequence"/>
</dbReference>
<evidence type="ECO:0000256" key="8">
    <source>
        <dbReference type="ARBA" id="ARBA00023242"/>
    </source>
</evidence>
<organism evidence="14 15">
    <name type="scientific">Paraphoma chrysanthemicola</name>
    <dbReference type="NCBI Taxonomy" id="798071"/>
    <lineage>
        <taxon>Eukaryota</taxon>
        <taxon>Fungi</taxon>
        <taxon>Dikarya</taxon>
        <taxon>Ascomycota</taxon>
        <taxon>Pezizomycotina</taxon>
        <taxon>Dothideomycetes</taxon>
        <taxon>Pleosporomycetidae</taxon>
        <taxon>Pleosporales</taxon>
        <taxon>Pleosporineae</taxon>
        <taxon>Phaeosphaeriaceae</taxon>
        <taxon>Paraphoma</taxon>
    </lineage>
</organism>
<comment type="catalytic activity">
    <reaction evidence="10">
        <text>N-terminal L-seryl-[histone H2A] + acetyl-CoA = N-terminal N(alpha)-acetyl-L-seryl-[histone H2A] + CoA + H(+)</text>
        <dbReference type="Rhea" id="RHEA:50600"/>
        <dbReference type="Rhea" id="RHEA-COMP:12742"/>
        <dbReference type="Rhea" id="RHEA-COMP:12744"/>
        <dbReference type="ChEBI" id="CHEBI:15378"/>
        <dbReference type="ChEBI" id="CHEBI:57287"/>
        <dbReference type="ChEBI" id="CHEBI:57288"/>
        <dbReference type="ChEBI" id="CHEBI:64738"/>
        <dbReference type="ChEBI" id="CHEBI:83690"/>
        <dbReference type="EC" id="2.3.1.257"/>
    </reaction>
</comment>
<sequence>MHKEFPYIDYSVDPQRLRNWREEAQRYPAHFRNNYLPNNGVSRSFEACRASLQEYRRLAVEENAQALEPQPIMLVIPVNNMRKPAHIRFDDNGDMPPPYIPSRANEVRWLIELMDPTGLRERGSLDIASQLTFDFIPSGSSLSPKDQNACVEMIYETSGRDYKASSVGWNRKEKLREMINKDMMYLLIRQGDMIGEDDGDLESTANVKEESDKLPATDESPEQLSSNNISDSGRGRPIADEDSRPAKRRKISDWPDPQKDGKGIVRGFISFMFTNDDPPHEDREVLYIYEIHLHTRLRGQGLGPKLIKLAEEAAAYCGITKVMLTVFSKNTAARALYEKLGYVKDECSPKDRVTRRGVIEAEYHIMSKEIV</sequence>
<proteinExistence type="inferred from homology"/>
<dbReference type="GO" id="GO:0043998">
    <property type="term" value="F:histone H2A acetyltransferase activity"/>
    <property type="evidence" value="ECO:0007669"/>
    <property type="project" value="InterPro"/>
</dbReference>
<feature type="domain" description="N-acetyltransferase" evidence="13">
    <location>
        <begin position="222"/>
        <end position="365"/>
    </location>
</feature>
<evidence type="ECO:0000256" key="1">
    <source>
        <dbReference type="ARBA" id="ARBA00004123"/>
    </source>
</evidence>
<dbReference type="PROSITE" id="PS51186">
    <property type="entry name" value="GNAT"/>
    <property type="match status" value="1"/>
</dbReference>
<evidence type="ECO:0000256" key="2">
    <source>
        <dbReference type="ARBA" id="ARBA00004496"/>
    </source>
</evidence>
<comment type="similarity">
    <text evidence="3">Belongs to the acetyltransferase family. NAA40 subfamily.</text>
</comment>
<keyword evidence="7" id="KW-0808">Transferase</keyword>
<evidence type="ECO:0000256" key="9">
    <source>
        <dbReference type="ARBA" id="ARBA00023315"/>
    </source>
</evidence>
<dbReference type="InterPro" id="IPR016181">
    <property type="entry name" value="Acyl_CoA_acyltransferase"/>
</dbReference>
<reference evidence="14" key="1">
    <citation type="journal article" date="2021" name="Nat. Commun.">
        <title>Genetic determinants of endophytism in the Arabidopsis root mycobiome.</title>
        <authorList>
            <person name="Mesny F."/>
            <person name="Miyauchi S."/>
            <person name="Thiergart T."/>
            <person name="Pickel B."/>
            <person name="Atanasova L."/>
            <person name="Karlsson M."/>
            <person name="Huettel B."/>
            <person name="Barry K.W."/>
            <person name="Haridas S."/>
            <person name="Chen C."/>
            <person name="Bauer D."/>
            <person name="Andreopoulos W."/>
            <person name="Pangilinan J."/>
            <person name="LaButti K."/>
            <person name="Riley R."/>
            <person name="Lipzen A."/>
            <person name="Clum A."/>
            <person name="Drula E."/>
            <person name="Henrissat B."/>
            <person name="Kohler A."/>
            <person name="Grigoriev I.V."/>
            <person name="Martin F.M."/>
            <person name="Hacquard S."/>
        </authorList>
    </citation>
    <scope>NUCLEOTIDE SEQUENCE</scope>
    <source>
        <strain evidence="14">MPI-SDFR-AT-0120</strain>
    </source>
</reference>
<evidence type="ECO:0000256" key="6">
    <source>
        <dbReference type="ARBA" id="ARBA00022490"/>
    </source>
</evidence>
<evidence type="ECO:0000256" key="3">
    <source>
        <dbReference type="ARBA" id="ARBA00008870"/>
    </source>
</evidence>
<dbReference type="OrthoDB" id="424551at2759"/>
<name>A0A8K0R094_9PLEO</name>
<dbReference type="CDD" id="cd04301">
    <property type="entry name" value="NAT_SF"/>
    <property type="match status" value="1"/>
</dbReference>
<dbReference type="EMBL" id="JAGMVJ010000018">
    <property type="protein sequence ID" value="KAH7077398.1"/>
    <property type="molecule type" value="Genomic_DNA"/>
</dbReference>